<dbReference type="Pfam" id="PF00400">
    <property type="entry name" value="WD40"/>
    <property type="match status" value="3"/>
</dbReference>
<comment type="similarity">
    <text evidence="3">Belongs to the WD repeat MORG1 family.</text>
</comment>
<dbReference type="GO" id="GO:0071013">
    <property type="term" value="C:catalytic step 2 spliceosome"/>
    <property type="evidence" value="ECO:0007669"/>
    <property type="project" value="TreeGrafter"/>
</dbReference>
<dbReference type="Proteomes" id="UP000054498">
    <property type="component" value="Unassembled WGS sequence"/>
</dbReference>
<dbReference type="EMBL" id="KK104254">
    <property type="protein sequence ID" value="KIY94197.1"/>
    <property type="molecule type" value="Genomic_DNA"/>
</dbReference>
<dbReference type="OrthoDB" id="1882360at2759"/>
<evidence type="ECO:0000256" key="4">
    <source>
        <dbReference type="PROSITE-ProRule" id="PRU00221"/>
    </source>
</evidence>
<evidence type="ECO:0000313" key="5">
    <source>
        <dbReference type="EMBL" id="KIY94197.1"/>
    </source>
</evidence>
<dbReference type="Gene3D" id="2.130.10.10">
    <property type="entry name" value="YVTN repeat-like/Quinoprotein amine dehydrogenase"/>
    <property type="match status" value="1"/>
</dbReference>
<dbReference type="AlphaFoldDB" id="A0A0D2J2L9"/>
<dbReference type="InterPro" id="IPR051980">
    <property type="entry name" value="WD_repeat_MORG1"/>
</dbReference>
<dbReference type="PANTHER" id="PTHR22842:SF3">
    <property type="entry name" value="WD REPEAT DOMAIN-CONTAINING PROTEIN 83"/>
    <property type="match status" value="1"/>
</dbReference>
<dbReference type="InterPro" id="IPR001680">
    <property type="entry name" value="WD40_rpt"/>
</dbReference>
<feature type="repeat" description="WD" evidence="4">
    <location>
        <begin position="1"/>
        <end position="32"/>
    </location>
</feature>
<dbReference type="InterPro" id="IPR036322">
    <property type="entry name" value="WD40_repeat_dom_sf"/>
</dbReference>
<gene>
    <name evidence="5" type="ORF">MNEG_13763</name>
</gene>
<dbReference type="GO" id="GO:0000398">
    <property type="term" value="P:mRNA splicing, via spliceosome"/>
    <property type="evidence" value="ECO:0007669"/>
    <property type="project" value="TreeGrafter"/>
</dbReference>
<name>A0A0D2J2L9_9CHLO</name>
<dbReference type="GeneID" id="25731258"/>
<sequence length="130" mass="13639">MFNNTFFTGVAYHPDDSQLVTVGTDRKLTYWDAFDCQAIRVLEASATGQVNVVVLSPDGEAALTGGADKLVRLWGYDDGLCHSVGVAHSGAVTALQVSPDKTRIVSVGAEGGIFVWAYAAPLPLADPQGA</sequence>
<evidence type="ECO:0000256" key="3">
    <source>
        <dbReference type="ARBA" id="ARBA00038145"/>
    </source>
</evidence>
<organism evidence="5 6">
    <name type="scientific">Monoraphidium neglectum</name>
    <dbReference type="NCBI Taxonomy" id="145388"/>
    <lineage>
        <taxon>Eukaryota</taxon>
        <taxon>Viridiplantae</taxon>
        <taxon>Chlorophyta</taxon>
        <taxon>core chlorophytes</taxon>
        <taxon>Chlorophyceae</taxon>
        <taxon>CS clade</taxon>
        <taxon>Sphaeropleales</taxon>
        <taxon>Selenastraceae</taxon>
        <taxon>Monoraphidium</taxon>
    </lineage>
</organism>
<dbReference type="SUPFAM" id="SSF50978">
    <property type="entry name" value="WD40 repeat-like"/>
    <property type="match status" value="1"/>
</dbReference>
<dbReference type="STRING" id="145388.A0A0D2J2L9"/>
<dbReference type="FunFam" id="2.130.10.10:FF:000207">
    <property type="entry name" value="Cilia- and flagella-associated protein 52"/>
    <property type="match status" value="1"/>
</dbReference>
<reference evidence="5 6" key="1">
    <citation type="journal article" date="2013" name="BMC Genomics">
        <title>Reconstruction of the lipid metabolism for the microalga Monoraphidium neglectum from its genome sequence reveals characteristics suitable for biofuel production.</title>
        <authorList>
            <person name="Bogen C."/>
            <person name="Al-Dilaimi A."/>
            <person name="Albersmeier A."/>
            <person name="Wichmann J."/>
            <person name="Grundmann M."/>
            <person name="Rupp O."/>
            <person name="Lauersen K.J."/>
            <person name="Blifernez-Klassen O."/>
            <person name="Kalinowski J."/>
            <person name="Goesmann A."/>
            <person name="Mussgnug J.H."/>
            <person name="Kruse O."/>
        </authorList>
    </citation>
    <scope>NUCLEOTIDE SEQUENCE [LARGE SCALE GENOMIC DNA]</scope>
    <source>
        <strain evidence="5 6">SAG 48.87</strain>
    </source>
</reference>
<proteinExistence type="inferred from homology"/>
<evidence type="ECO:0000256" key="2">
    <source>
        <dbReference type="ARBA" id="ARBA00022490"/>
    </source>
</evidence>
<evidence type="ECO:0000313" key="6">
    <source>
        <dbReference type="Proteomes" id="UP000054498"/>
    </source>
</evidence>
<dbReference type="PANTHER" id="PTHR22842">
    <property type="entry name" value="WD40 REPEAT PROTEIN"/>
    <property type="match status" value="1"/>
</dbReference>
<dbReference type="InterPro" id="IPR015943">
    <property type="entry name" value="WD40/YVTN_repeat-like_dom_sf"/>
</dbReference>
<keyword evidence="4" id="KW-0853">WD repeat</keyword>
<keyword evidence="6" id="KW-1185">Reference proteome</keyword>
<comment type="subcellular location">
    <subcellularLocation>
        <location evidence="1">Cytoplasm</location>
    </subcellularLocation>
</comment>
<dbReference type="PROSITE" id="PS50082">
    <property type="entry name" value="WD_REPEATS_2"/>
    <property type="match status" value="3"/>
</dbReference>
<accession>A0A0D2J2L9</accession>
<dbReference type="RefSeq" id="XP_013893217.1">
    <property type="nucleotide sequence ID" value="XM_014037763.1"/>
</dbReference>
<dbReference type="SMART" id="SM00320">
    <property type="entry name" value="WD40"/>
    <property type="match status" value="3"/>
</dbReference>
<protein>
    <submittedName>
        <fullName evidence="5">WD repeat-containing protein 16</fullName>
    </submittedName>
</protein>
<dbReference type="GO" id="GO:0005737">
    <property type="term" value="C:cytoplasm"/>
    <property type="evidence" value="ECO:0007669"/>
    <property type="project" value="UniProtKB-SubCell"/>
</dbReference>
<evidence type="ECO:0000256" key="1">
    <source>
        <dbReference type="ARBA" id="ARBA00004496"/>
    </source>
</evidence>
<feature type="repeat" description="WD" evidence="4">
    <location>
        <begin position="43"/>
        <end position="74"/>
    </location>
</feature>
<feature type="repeat" description="WD" evidence="4">
    <location>
        <begin position="85"/>
        <end position="116"/>
    </location>
</feature>
<dbReference type="KEGG" id="mng:MNEG_13763"/>
<keyword evidence="2" id="KW-0963">Cytoplasm</keyword>